<protein>
    <recommendedName>
        <fullName evidence="7">Reverse transcriptase domain-containing protein</fullName>
    </recommendedName>
</protein>
<accession>A0A3Q2Y7G9</accession>
<feature type="domain" description="C2H2-type" evidence="3">
    <location>
        <begin position="183"/>
        <end position="211"/>
    </location>
</feature>
<dbReference type="Pfam" id="PF00078">
    <property type="entry name" value="RVT_1"/>
    <property type="match status" value="1"/>
</dbReference>
<dbReference type="GeneTree" id="ENSGT00400000024060"/>
<feature type="compositionally biased region" description="Polar residues" evidence="2">
    <location>
        <begin position="18"/>
        <end position="35"/>
    </location>
</feature>
<evidence type="ECO:0000259" key="3">
    <source>
        <dbReference type="PROSITE" id="PS50157"/>
    </source>
</evidence>
<evidence type="ECO:0000256" key="2">
    <source>
        <dbReference type="SAM" id="MobiDB-lite"/>
    </source>
</evidence>
<dbReference type="PROSITE" id="PS50878">
    <property type="entry name" value="RT_POL"/>
    <property type="match status" value="1"/>
</dbReference>
<dbReference type="SMART" id="SM00355">
    <property type="entry name" value="ZnF_C2H2"/>
    <property type="match status" value="2"/>
</dbReference>
<dbReference type="PANTHER" id="PTHR19446">
    <property type="entry name" value="REVERSE TRANSCRIPTASES"/>
    <property type="match status" value="1"/>
</dbReference>
<dbReference type="InterPro" id="IPR043502">
    <property type="entry name" value="DNA/RNA_pol_sf"/>
</dbReference>
<evidence type="ECO:0000313" key="5">
    <source>
        <dbReference type="Ensembl" id="ENSHCOP00000013551.1"/>
    </source>
</evidence>
<dbReference type="OMA" id="INECADW"/>
<sequence length="1184" mass="133778">MDRSTNRTKRVEEAENLGLQSGSKMKTASVPSQGSPRRHPGPGTEMTLMTPRARPNHPQGRKRRWETTLGSPASSRSSLTPLRSLKVMAISSSPRGTNPAVTTPVPSPGIKVIKLPRRDFHCFICGIKVMGVWTLNRHFNLKHRLAKILYMCRICEKIETNCHSIACHIPKCKGSKSPVKGAKECDLCKASFNTTRGLSQHKRHRHPAKWNSKKIKERFTVKEGSRRVPAGHGNQESFLHKLNRAEVIQMRSPNPSTPERGATMPRNDTKTGTGSPGDGHGMKWGKQLRQEERRPVLSKDDKMEKMWHLVGELDCQDSTLVLEMINDIEYDGQTTDEVANEMIQAMGTKPKPPQKSQKSPDKGAKWQSMSSKRRRIEKVSRYKSCQNLYKSDRSTLAGQILDGKETMKCKIPIEVIYGTFRDRWEKGNEFISLGDFVSTTGSDDGDLWKPITPKEVMKVLNRRKENSAPGPDGINKTTLKKWDKDGSTMAREYTRWLIQGSVPETFKKCWTSLIPKSSNECELKDVSYWRPITIGSIILRLFDGIMTKRLSKFCPMNRRQRGFLEGANGCAENLMVLDKIIKRARAKRRPLAVVLVDFAKAFDTVSHDHILAVLRQRGIDNLAYDVIKDSYINCTTAICCGGTRSELIKMKVGVKQGDPLSPLLFNLAMDPLINKLEVSGRGLEWDGERIATLVFADDLVLVCGSMNDMFYQLRTLEEFCRLTGLKVQPKKCYGFTIARGMVNAEGPIILDGQPIQMVNPGQSVKYLGVQVGPDNGITAPDICSMLELWLTNVSEADLKPSQKIEILNTYTLPRVLYQAALGKVSRGVLGTMDRMVRKKVKSWLHLEQTVNNGLLYSRNKDGGLGIIRLDRMIPALRLKYIWKMCFSDDGWSRQVAKEMTKQPEWKTLWKQAGGKSDELPEVQENADGGDAEPTKLDLPDWRTEENMAWAKLKIQGAGVGMFKNDKISNTWIRNPEKVSFEQKHYLMGLTMRAGVTPARNGIPGGTGWRKDDCRRCNMKNESLAHILGQCGYMKRNIIRRHNKICEDLENEMMAHGWTVIKEPKLRDAGGHLKIPDMVGLKEGTALIIDVTIRYEMEEFPLETAAEEKINKYRPLGKVVKEMFAAKRVKIRGFPLGARGKWPSCNNPILEEIGLSDIRKRTFSKFMSRRVLLYSTDILRGFMSD</sequence>
<keyword evidence="1" id="KW-0479">Metal-binding</keyword>
<dbReference type="Ensembl" id="ENSHCOT00000020934.1">
    <property type="protein sequence ID" value="ENSHCOP00000013551.1"/>
    <property type="gene ID" value="ENSHCOG00000000471.1"/>
</dbReference>
<organism evidence="5 6">
    <name type="scientific">Hippocampus comes</name>
    <name type="common">Tiger tail seahorse</name>
    <dbReference type="NCBI Taxonomy" id="109280"/>
    <lineage>
        <taxon>Eukaryota</taxon>
        <taxon>Metazoa</taxon>
        <taxon>Chordata</taxon>
        <taxon>Craniata</taxon>
        <taxon>Vertebrata</taxon>
        <taxon>Euteleostomi</taxon>
        <taxon>Actinopterygii</taxon>
        <taxon>Neopterygii</taxon>
        <taxon>Teleostei</taxon>
        <taxon>Neoteleostei</taxon>
        <taxon>Acanthomorphata</taxon>
        <taxon>Syngnathiaria</taxon>
        <taxon>Syngnathiformes</taxon>
        <taxon>Syngnathoidei</taxon>
        <taxon>Syngnathidae</taxon>
        <taxon>Hippocampus</taxon>
    </lineage>
</organism>
<dbReference type="SUPFAM" id="SSF56672">
    <property type="entry name" value="DNA/RNA polymerases"/>
    <property type="match status" value="1"/>
</dbReference>
<feature type="compositionally biased region" description="Basic and acidic residues" evidence="2">
    <location>
        <begin position="1"/>
        <end position="13"/>
    </location>
</feature>
<reference evidence="5" key="1">
    <citation type="submission" date="2025-08" db="UniProtKB">
        <authorList>
            <consortium name="Ensembl"/>
        </authorList>
    </citation>
    <scope>IDENTIFICATION</scope>
</reference>
<feature type="region of interest" description="Disordered" evidence="2">
    <location>
        <begin position="251"/>
        <end position="283"/>
    </location>
</feature>
<feature type="region of interest" description="Disordered" evidence="2">
    <location>
        <begin position="346"/>
        <end position="377"/>
    </location>
</feature>
<keyword evidence="6" id="KW-1185">Reference proteome</keyword>
<evidence type="ECO:0000256" key="1">
    <source>
        <dbReference type="PROSITE-ProRule" id="PRU00042"/>
    </source>
</evidence>
<evidence type="ECO:0008006" key="7">
    <source>
        <dbReference type="Google" id="ProtNLM"/>
    </source>
</evidence>
<dbReference type="Proteomes" id="UP000264820">
    <property type="component" value="Unplaced"/>
</dbReference>
<dbReference type="GO" id="GO:0008270">
    <property type="term" value="F:zinc ion binding"/>
    <property type="evidence" value="ECO:0007669"/>
    <property type="project" value="UniProtKB-KW"/>
</dbReference>
<dbReference type="InterPro" id="IPR000477">
    <property type="entry name" value="RT_dom"/>
</dbReference>
<dbReference type="AlphaFoldDB" id="A0A3Q2Y7G9"/>
<keyword evidence="1" id="KW-0863">Zinc-finger</keyword>
<dbReference type="PROSITE" id="PS50157">
    <property type="entry name" value="ZINC_FINGER_C2H2_2"/>
    <property type="match status" value="1"/>
</dbReference>
<evidence type="ECO:0000313" key="6">
    <source>
        <dbReference type="Proteomes" id="UP000264820"/>
    </source>
</evidence>
<reference evidence="5" key="2">
    <citation type="submission" date="2025-09" db="UniProtKB">
        <authorList>
            <consortium name="Ensembl"/>
        </authorList>
    </citation>
    <scope>IDENTIFICATION</scope>
</reference>
<dbReference type="PROSITE" id="PS00028">
    <property type="entry name" value="ZINC_FINGER_C2H2_1"/>
    <property type="match status" value="1"/>
</dbReference>
<dbReference type="CDD" id="cd01650">
    <property type="entry name" value="RT_nLTR_like"/>
    <property type="match status" value="1"/>
</dbReference>
<keyword evidence="1" id="KW-0862">Zinc</keyword>
<feature type="domain" description="Reverse transcriptase" evidence="4">
    <location>
        <begin position="495"/>
        <end position="771"/>
    </location>
</feature>
<dbReference type="InterPro" id="IPR013087">
    <property type="entry name" value="Znf_C2H2_type"/>
</dbReference>
<evidence type="ECO:0000259" key="4">
    <source>
        <dbReference type="PROSITE" id="PS50878"/>
    </source>
</evidence>
<feature type="region of interest" description="Disordered" evidence="2">
    <location>
        <begin position="912"/>
        <end position="937"/>
    </location>
</feature>
<name>A0A3Q2Y7G9_HIPCM</name>
<feature type="compositionally biased region" description="Low complexity" evidence="2">
    <location>
        <begin position="67"/>
        <end position="81"/>
    </location>
</feature>
<proteinExistence type="predicted"/>
<feature type="region of interest" description="Disordered" evidence="2">
    <location>
        <begin position="1"/>
        <end position="81"/>
    </location>
</feature>